<feature type="transmembrane region" description="Helical" evidence="5">
    <location>
        <begin position="166"/>
        <end position="186"/>
    </location>
</feature>
<evidence type="ECO:0000256" key="3">
    <source>
        <dbReference type="ARBA" id="ARBA00022989"/>
    </source>
</evidence>
<evidence type="ECO:0000256" key="4">
    <source>
        <dbReference type="ARBA" id="ARBA00023136"/>
    </source>
</evidence>
<comment type="subcellular location">
    <subcellularLocation>
        <location evidence="1">Membrane</location>
        <topology evidence="1">Multi-pass membrane protein</topology>
    </subcellularLocation>
</comment>
<sequence>MTAALFCLFDRHLLRACCFFVGFALCMALAWLILEAPWLAGVEGLIGALLTAPCLFYALGSFSHAAKLPPYDHIREPLSRGVIRTLLALAWCLMVGATVRFIFPEMVYSPTEHPLLLAGIVMIATAMGAFAWHRHLVRRLLAFNVMGSGVFLLLAGLAGTNAQGQALITVGLVVAWLGSLLGALVIRRLYQLEGQIALSGESALKEKGK</sequence>
<proteinExistence type="predicted"/>
<feature type="transmembrane region" description="Helical" evidence="5">
    <location>
        <begin position="115"/>
        <end position="133"/>
    </location>
</feature>
<evidence type="ECO:0000256" key="1">
    <source>
        <dbReference type="ARBA" id="ARBA00004141"/>
    </source>
</evidence>
<gene>
    <name evidence="6" type="ORF">ELY38_04380</name>
</gene>
<organism evidence="6 7">
    <name type="scientific">Vreelandella nanhaiensis</name>
    <dbReference type="NCBI Taxonomy" id="1258546"/>
    <lineage>
        <taxon>Bacteria</taxon>
        <taxon>Pseudomonadati</taxon>
        <taxon>Pseudomonadota</taxon>
        <taxon>Gammaproteobacteria</taxon>
        <taxon>Oceanospirillales</taxon>
        <taxon>Halomonadaceae</taxon>
        <taxon>Vreelandella</taxon>
    </lineage>
</organism>
<keyword evidence="7" id="KW-1185">Reference proteome</keyword>
<reference evidence="6 7" key="1">
    <citation type="submission" date="2018-12" db="EMBL/GenBank/DDBJ databases">
        <title>three novel Halomonas strain isolated from plants.</title>
        <authorList>
            <person name="Sun C."/>
        </authorList>
    </citation>
    <scope>NUCLEOTIDE SEQUENCE [LARGE SCALE GENOMIC DNA]</scope>
    <source>
        <strain evidence="6 7">JCM 18142</strain>
    </source>
</reference>
<dbReference type="GO" id="GO:0016020">
    <property type="term" value="C:membrane"/>
    <property type="evidence" value="ECO:0007669"/>
    <property type="project" value="UniProtKB-SubCell"/>
</dbReference>
<evidence type="ECO:0000256" key="2">
    <source>
        <dbReference type="ARBA" id="ARBA00022692"/>
    </source>
</evidence>
<dbReference type="Pfam" id="PF00420">
    <property type="entry name" value="Oxidored_q2"/>
    <property type="match status" value="1"/>
</dbReference>
<protein>
    <submittedName>
        <fullName evidence="6">Uncharacterized protein</fullName>
    </submittedName>
</protein>
<dbReference type="OrthoDB" id="1494613at2"/>
<accession>A0A3S1DTI5</accession>
<keyword evidence="4 5" id="KW-0472">Membrane</keyword>
<evidence type="ECO:0000313" key="6">
    <source>
        <dbReference type="EMBL" id="RUR33847.1"/>
    </source>
</evidence>
<dbReference type="EMBL" id="RZHF01000005">
    <property type="protein sequence ID" value="RUR33847.1"/>
    <property type="molecule type" value="Genomic_DNA"/>
</dbReference>
<feature type="transmembrane region" description="Helical" evidence="5">
    <location>
        <begin position="81"/>
        <end position="103"/>
    </location>
</feature>
<feature type="transmembrane region" description="Helical" evidence="5">
    <location>
        <begin position="12"/>
        <end position="34"/>
    </location>
</feature>
<comment type="caution">
    <text evidence="6">The sequence shown here is derived from an EMBL/GenBank/DDBJ whole genome shotgun (WGS) entry which is preliminary data.</text>
</comment>
<evidence type="ECO:0000256" key="5">
    <source>
        <dbReference type="SAM" id="Phobius"/>
    </source>
</evidence>
<dbReference type="AlphaFoldDB" id="A0A3S1DTI5"/>
<name>A0A3S1DTI5_9GAMM</name>
<evidence type="ECO:0000313" key="7">
    <source>
        <dbReference type="Proteomes" id="UP000287023"/>
    </source>
</evidence>
<dbReference type="Gene3D" id="1.10.287.3510">
    <property type="match status" value="1"/>
</dbReference>
<dbReference type="InterPro" id="IPR039428">
    <property type="entry name" value="NUOK/Mnh_C1-like"/>
</dbReference>
<dbReference type="Proteomes" id="UP000287023">
    <property type="component" value="Unassembled WGS sequence"/>
</dbReference>
<keyword evidence="3 5" id="KW-1133">Transmembrane helix</keyword>
<feature type="transmembrane region" description="Helical" evidence="5">
    <location>
        <begin position="40"/>
        <end position="60"/>
    </location>
</feature>
<keyword evidence="2 5" id="KW-0812">Transmembrane</keyword>
<feature type="transmembrane region" description="Helical" evidence="5">
    <location>
        <begin position="140"/>
        <end position="160"/>
    </location>
</feature>